<gene>
    <name evidence="1" type="ORF">SAMN04488505_113133</name>
</gene>
<dbReference type="AlphaFoldDB" id="A0A1H8JT27"/>
<dbReference type="STRING" id="573321.SAMN04488505_113133"/>
<accession>A0A1H8JT27</accession>
<evidence type="ECO:0000313" key="1">
    <source>
        <dbReference type="EMBL" id="SEN83655.1"/>
    </source>
</evidence>
<dbReference type="RefSeq" id="WP_089921108.1">
    <property type="nucleotide sequence ID" value="NZ_FOBB01000013.1"/>
</dbReference>
<protein>
    <submittedName>
        <fullName evidence="1">Uncharacterized protein</fullName>
    </submittedName>
</protein>
<dbReference type="EMBL" id="FOBB01000013">
    <property type="protein sequence ID" value="SEN83655.1"/>
    <property type="molecule type" value="Genomic_DNA"/>
</dbReference>
<evidence type="ECO:0000313" key="2">
    <source>
        <dbReference type="Proteomes" id="UP000198984"/>
    </source>
</evidence>
<reference evidence="1 2" key="1">
    <citation type="submission" date="2016-10" db="EMBL/GenBank/DDBJ databases">
        <authorList>
            <person name="de Groot N.N."/>
        </authorList>
    </citation>
    <scope>NUCLEOTIDE SEQUENCE [LARGE SCALE GENOMIC DNA]</scope>
    <source>
        <strain evidence="1 2">DSM 21039</strain>
    </source>
</reference>
<name>A0A1H8JT27_9BACT</name>
<keyword evidence="2" id="KW-1185">Reference proteome</keyword>
<proteinExistence type="predicted"/>
<dbReference type="Proteomes" id="UP000198984">
    <property type="component" value="Unassembled WGS sequence"/>
</dbReference>
<organism evidence="1 2">
    <name type="scientific">Chitinophaga rupis</name>
    <dbReference type="NCBI Taxonomy" id="573321"/>
    <lineage>
        <taxon>Bacteria</taxon>
        <taxon>Pseudomonadati</taxon>
        <taxon>Bacteroidota</taxon>
        <taxon>Chitinophagia</taxon>
        <taxon>Chitinophagales</taxon>
        <taxon>Chitinophagaceae</taxon>
        <taxon>Chitinophaga</taxon>
    </lineage>
</organism>
<sequence length="75" mass="8285">MKPLSQKNKKDIVLKRRTVARLDTTDLNRIFAGAALLAGSEEECCRASDSCQSNIFPYPNCNTRPTTPLGLPDTM</sequence>